<evidence type="ECO:0000313" key="3">
    <source>
        <dbReference type="Proteomes" id="UP000507470"/>
    </source>
</evidence>
<keyword evidence="3" id="KW-1185">Reference proteome</keyword>
<accession>A0A6J8AM77</accession>
<dbReference type="PANTHER" id="PTHR33050">
    <property type="entry name" value="REVERSE TRANSCRIPTASE DOMAIN-CONTAINING PROTEIN"/>
    <property type="match status" value="1"/>
</dbReference>
<dbReference type="InterPro" id="IPR043502">
    <property type="entry name" value="DNA/RNA_pol_sf"/>
</dbReference>
<proteinExistence type="predicted"/>
<evidence type="ECO:0000313" key="2">
    <source>
        <dbReference type="EMBL" id="CAC5368882.1"/>
    </source>
</evidence>
<dbReference type="SUPFAM" id="SSF56349">
    <property type="entry name" value="DNA breaking-rejoining enzymes"/>
    <property type="match status" value="1"/>
</dbReference>
<dbReference type="Gene3D" id="1.10.443.10">
    <property type="entry name" value="Intergrase catalytic core"/>
    <property type="match status" value="1"/>
</dbReference>
<name>A0A6J8AM77_MYTCO</name>
<protein>
    <recommendedName>
        <fullName evidence="4">Reverse transcriptase domain-containing protein</fullName>
    </recommendedName>
</protein>
<dbReference type="OrthoDB" id="6149526at2759"/>
<dbReference type="AlphaFoldDB" id="A0A6J8AM77"/>
<dbReference type="GO" id="GO:0003677">
    <property type="term" value="F:DNA binding"/>
    <property type="evidence" value="ECO:0007669"/>
    <property type="project" value="InterPro"/>
</dbReference>
<dbReference type="Proteomes" id="UP000507470">
    <property type="component" value="Unassembled WGS sequence"/>
</dbReference>
<organism evidence="2 3">
    <name type="scientific">Mytilus coruscus</name>
    <name type="common">Sea mussel</name>
    <dbReference type="NCBI Taxonomy" id="42192"/>
    <lineage>
        <taxon>Eukaryota</taxon>
        <taxon>Metazoa</taxon>
        <taxon>Spiralia</taxon>
        <taxon>Lophotrochozoa</taxon>
        <taxon>Mollusca</taxon>
        <taxon>Bivalvia</taxon>
        <taxon>Autobranchia</taxon>
        <taxon>Pteriomorphia</taxon>
        <taxon>Mytilida</taxon>
        <taxon>Mytiloidea</taxon>
        <taxon>Mytilidae</taxon>
        <taxon>Mytilinae</taxon>
        <taxon>Mytilus</taxon>
    </lineage>
</organism>
<gene>
    <name evidence="2" type="ORF">MCOR_8284</name>
</gene>
<dbReference type="EMBL" id="CACVKT020001502">
    <property type="protein sequence ID" value="CAC5368882.1"/>
    <property type="molecule type" value="Genomic_DNA"/>
</dbReference>
<sequence>MIVDKTEDGCKKKLERFLAICKDMGIPISKEKTFQPSQVMSFVGYEIDIRLMEVRLPIDKLAKCHNLITVVLQKEKIRLRELQSIIDASGTYGYGALFGSQWFLGKWDTKWQKQNIAVLELYPIVLAVEIWGHRFENQCIYCHTDNIALVSVINKQTSKDPLIMFLIRRLVLHCLRNNVNFKAKPIYGSKNVLADALSRQQVLKSVQKGRNQDKNDNICTVTALTGYLTLRTNKTGPLFLNSSGEAVSRQLFQHALNGALNFCWLSRAYYKPHSFRIGFATDASAKGLSTETIRTLGRWKSDAFKLYIRQSDQISNL</sequence>
<dbReference type="CDD" id="cd09275">
    <property type="entry name" value="RNase_HI_RT_DIRS1"/>
    <property type="match status" value="1"/>
</dbReference>
<evidence type="ECO:0008006" key="4">
    <source>
        <dbReference type="Google" id="ProtNLM"/>
    </source>
</evidence>
<dbReference type="GO" id="GO:0015074">
    <property type="term" value="P:DNA integration"/>
    <property type="evidence" value="ECO:0007669"/>
    <property type="project" value="InterPro"/>
</dbReference>
<dbReference type="InterPro" id="IPR013762">
    <property type="entry name" value="Integrase-like_cat_sf"/>
</dbReference>
<dbReference type="SUPFAM" id="SSF56672">
    <property type="entry name" value="DNA/RNA polymerases"/>
    <property type="match status" value="1"/>
</dbReference>
<evidence type="ECO:0000256" key="1">
    <source>
        <dbReference type="ARBA" id="ARBA00023172"/>
    </source>
</evidence>
<keyword evidence="1" id="KW-0233">DNA recombination</keyword>
<dbReference type="InterPro" id="IPR052055">
    <property type="entry name" value="Hepadnavirus_pol/RT"/>
</dbReference>
<dbReference type="InterPro" id="IPR011010">
    <property type="entry name" value="DNA_brk_join_enz"/>
</dbReference>
<dbReference type="PANTHER" id="PTHR33050:SF8">
    <property type="entry name" value="REVERSE TRANSCRIPTASE DOMAIN-CONTAINING PROTEIN"/>
    <property type="match status" value="1"/>
</dbReference>
<dbReference type="GO" id="GO:0006310">
    <property type="term" value="P:DNA recombination"/>
    <property type="evidence" value="ECO:0007669"/>
    <property type="project" value="UniProtKB-KW"/>
</dbReference>
<reference evidence="2 3" key="1">
    <citation type="submission" date="2020-06" db="EMBL/GenBank/DDBJ databases">
        <authorList>
            <person name="Li R."/>
            <person name="Bekaert M."/>
        </authorList>
    </citation>
    <scope>NUCLEOTIDE SEQUENCE [LARGE SCALE GENOMIC DNA]</scope>
    <source>
        <strain evidence="3">wild</strain>
    </source>
</reference>